<accession>A0A0G0Z3Z5</accession>
<sequence>MKRQFLAIPLLLITFVFLFSTKSFAATCQTNLECVVDHTKEGCQLSSDGTTYECESPIYSKIVPTATDPFCIQGDESSGINTALGCIKVGSGNDLITSILRLATGLGGGIALALILYGVFIVTTSAGMPDKLKAGSEIITSAVIGLIFILLSIFLVNLIGINILGIPGLS</sequence>
<dbReference type="Pfam" id="PF18895">
    <property type="entry name" value="T4SS_pilin"/>
    <property type="match status" value="1"/>
</dbReference>
<feature type="transmembrane region" description="Helical" evidence="1">
    <location>
        <begin position="99"/>
        <end position="122"/>
    </location>
</feature>
<evidence type="ECO:0000313" key="4">
    <source>
        <dbReference type="Proteomes" id="UP000033854"/>
    </source>
</evidence>
<reference evidence="3 4" key="1">
    <citation type="journal article" date="2015" name="Nature">
        <title>rRNA introns, odd ribosomes, and small enigmatic genomes across a large radiation of phyla.</title>
        <authorList>
            <person name="Brown C.T."/>
            <person name="Hug L.A."/>
            <person name="Thomas B.C."/>
            <person name="Sharon I."/>
            <person name="Castelle C.J."/>
            <person name="Singh A."/>
            <person name="Wilkins M.J."/>
            <person name="Williams K.H."/>
            <person name="Banfield J.F."/>
        </authorList>
    </citation>
    <scope>NUCLEOTIDE SEQUENCE [LARGE SCALE GENOMIC DNA]</scope>
</reference>
<feature type="transmembrane region" description="Helical" evidence="1">
    <location>
        <begin position="143"/>
        <end position="166"/>
    </location>
</feature>
<keyword evidence="1" id="KW-0472">Membrane</keyword>
<keyword evidence="1" id="KW-1133">Transmembrane helix</keyword>
<gene>
    <name evidence="3" type="ORF">UV06_C0001G0203</name>
</gene>
<dbReference type="InterPro" id="IPR043993">
    <property type="entry name" value="T4SS_pilin"/>
</dbReference>
<evidence type="ECO:0000256" key="2">
    <source>
        <dbReference type="SAM" id="SignalP"/>
    </source>
</evidence>
<name>A0A0G0Z3Z5_9BACT</name>
<dbReference type="AlphaFoldDB" id="A0A0G0Z3Z5"/>
<feature type="signal peptide" evidence="2">
    <location>
        <begin position="1"/>
        <end position="25"/>
    </location>
</feature>
<dbReference type="EMBL" id="LCDA01000001">
    <property type="protein sequence ID" value="KKS43469.1"/>
    <property type="molecule type" value="Genomic_DNA"/>
</dbReference>
<protein>
    <submittedName>
        <fullName evidence="3">Uncharacterized protein</fullName>
    </submittedName>
</protein>
<keyword evidence="2" id="KW-0732">Signal</keyword>
<evidence type="ECO:0000256" key="1">
    <source>
        <dbReference type="SAM" id="Phobius"/>
    </source>
</evidence>
<dbReference type="Proteomes" id="UP000033854">
    <property type="component" value="Unassembled WGS sequence"/>
</dbReference>
<feature type="chain" id="PRO_5002535552" evidence="2">
    <location>
        <begin position="26"/>
        <end position="170"/>
    </location>
</feature>
<evidence type="ECO:0000313" key="3">
    <source>
        <dbReference type="EMBL" id="KKS43469.1"/>
    </source>
</evidence>
<keyword evidence="1" id="KW-0812">Transmembrane</keyword>
<proteinExistence type="predicted"/>
<organism evidence="3 4">
    <name type="scientific">Candidatus Collierbacteria bacterium GW2011_GWA2_42_17</name>
    <dbReference type="NCBI Taxonomy" id="1618378"/>
    <lineage>
        <taxon>Bacteria</taxon>
        <taxon>Candidatus Collieribacteriota</taxon>
    </lineage>
</organism>
<comment type="caution">
    <text evidence="3">The sequence shown here is derived from an EMBL/GenBank/DDBJ whole genome shotgun (WGS) entry which is preliminary data.</text>
</comment>